<gene>
    <name evidence="9" type="ORF">A3A48_04330</name>
</gene>
<feature type="domain" description="DHHA1" evidence="7">
    <location>
        <begin position="330"/>
        <end position="418"/>
    </location>
</feature>
<evidence type="ECO:0000313" key="10">
    <source>
        <dbReference type="Proteomes" id="UP000178336"/>
    </source>
</evidence>
<dbReference type="InterPro" id="IPR001667">
    <property type="entry name" value="DDH_dom"/>
</dbReference>
<evidence type="ECO:0000256" key="1">
    <source>
        <dbReference type="ARBA" id="ARBA00005915"/>
    </source>
</evidence>
<comment type="caution">
    <text evidence="9">The sequence shown here is derived from an EMBL/GenBank/DDBJ whole genome shotgun (WGS) entry which is preliminary data.</text>
</comment>
<comment type="similarity">
    <text evidence="1">Belongs to the RecJ family.</text>
</comment>
<evidence type="ECO:0000256" key="5">
    <source>
        <dbReference type="ARBA" id="ARBA00022839"/>
    </source>
</evidence>
<evidence type="ECO:0000256" key="4">
    <source>
        <dbReference type="ARBA" id="ARBA00022801"/>
    </source>
</evidence>
<dbReference type="SUPFAM" id="SSF64182">
    <property type="entry name" value="DHH phosphoesterases"/>
    <property type="match status" value="1"/>
</dbReference>
<dbReference type="InterPro" id="IPR003156">
    <property type="entry name" value="DHHA1_dom"/>
</dbReference>
<feature type="domain" description="DDH" evidence="6">
    <location>
        <begin position="71"/>
        <end position="192"/>
    </location>
</feature>
<evidence type="ECO:0000259" key="7">
    <source>
        <dbReference type="Pfam" id="PF02272"/>
    </source>
</evidence>
<dbReference type="GO" id="GO:0003676">
    <property type="term" value="F:nucleic acid binding"/>
    <property type="evidence" value="ECO:0007669"/>
    <property type="project" value="InterPro"/>
</dbReference>
<proteinExistence type="inferred from homology"/>
<dbReference type="PANTHER" id="PTHR30255">
    <property type="entry name" value="SINGLE-STRANDED-DNA-SPECIFIC EXONUCLEASE RECJ"/>
    <property type="match status" value="1"/>
</dbReference>
<organism evidence="9 10">
    <name type="scientific">Candidatus Curtissbacteria bacterium RIFCSPLOWO2_01_FULL_37_9</name>
    <dbReference type="NCBI Taxonomy" id="1797724"/>
    <lineage>
        <taxon>Bacteria</taxon>
        <taxon>Candidatus Curtissiibacteriota</taxon>
    </lineage>
</organism>
<dbReference type="Gene3D" id="3.10.310.30">
    <property type="match status" value="1"/>
</dbReference>
<dbReference type="STRING" id="1797724.A3A48_04330"/>
<dbReference type="Pfam" id="PF17768">
    <property type="entry name" value="RecJ_OB"/>
    <property type="match status" value="1"/>
</dbReference>
<dbReference type="InterPro" id="IPR004610">
    <property type="entry name" value="RecJ"/>
</dbReference>
<accession>A0A1F5GPY9</accession>
<dbReference type="EMBL" id="MFBN01000056">
    <property type="protein sequence ID" value="OGD93928.1"/>
    <property type="molecule type" value="Genomic_DNA"/>
</dbReference>
<dbReference type="GO" id="GO:0006310">
    <property type="term" value="P:DNA recombination"/>
    <property type="evidence" value="ECO:0007669"/>
    <property type="project" value="InterPro"/>
</dbReference>
<dbReference type="InterPro" id="IPR041122">
    <property type="entry name" value="RecJ_OB"/>
</dbReference>
<evidence type="ECO:0000256" key="2">
    <source>
        <dbReference type="ARBA" id="ARBA00019841"/>
    </source>
</evidence>
<dbReference type="PANTHER" id="PTHR30255:SF2">
    <property type="entry name" value="SINGLE-STRANDED-DNA-SPECIFIC EXONUCLEASE RECJ"/>
    <property type="match status" value="1"/>
</dbReference>
<dbReference type="GO" id="GO:0006281">
    <property type="term" value="P:DNA repair"/>
    <property type="evidence" value="ECO:0007669"/>
    <property type="project" value="InterPro"/>
</dbReference>
<dbReference type="Proteomes" id="UP000178336">
    <property type="component" value="Unassembled WGS sequence"/>
</dbReference>
<dbReference type="Gene3D" id="3.90.1640.30">
    <property type="match status" value="1"/>
</dbReference>
<reference evidence="9 10" key="1">
    <citation type="journal article" date="2016" name="Nat. Commun.">
        <title>Thousands of microbial genomes shed light on interconnected biogeochemical processes in an aquifer system.</title>
        <authorList>
            <person name="Anantharaman K."/>
            <person name="Brown C.T."/>
            <person name="Hug L.A."/>
            <person name="Sharon I."/>
            <person name="Castelle C.J."/>
            <person name="Probst A.J."/>
            <person name="Thomas B.C."/>
            <person name="Singh A."/>
            <person name="Wilkins M.J."/>
            <person name="Karaoz U."/>
            <person name="Brodie E.L."/>
            <person name="Williams K.H."/>
            <person name="Hubbard S.S."/>
            <person name="Banfield J.F."/>
        </authorList>
    </citation>
    <scope>NUCLEOTIDE SEQUENCE [LARGE SCALE GENOMIC DNA]</scope>
</reference>
<dbReference type="AlphaFoldDB" id="A0A1F5GPY9"/>
<name>A0A1F5GPY9_9BACT</name>
<keyword evidence="3" id="KW-0540">Nuclease</keyword>
<protein>
    <recommendedName>
        <fullName evidence="2">Single-stranded-DNA-specific exonuclease RecJ</fullName>
    </recommendedName>
</protein>
<feature type="domain" description="RecJ OB" evidence="8">
    <location>
        <begin position="434"/>
        <end position="536"/>
    </location>
</feature>
<dbReference type="InterPro" id="IPR051673">
    <property type="entry name" value="SSDNA_exonuclease_RecJ"/>
</dbReference>
<evidence type="ECO:0000313" key="9">
    <source>
        <dbReference type="EMBL" id="OGD93928.1"/>
    </source>
</evidence>
<dbReference type="InterPro" id="IPR038763">
    <property type="entry name" value="DHH_sf"/>
</dbReference>
<dbReference type="NCBIfam" id="TIGR00644">
    <property type="entry name" value="recJ"/>
    <property type="match status" value="1"/>
</dbReference>
<dbReference type="Pfam" id="PF02272">
    <property type="entry name" value="DHHA1"/>
    <property type="match status" value="1"/>
</dbReference>
<dbReference type="GO" id="GO:0008409">
    <property type="term" value="F:5'-3' exonuclease activity"/>
    <property type="evidence" value="ECO:0007669"/>
    <property type="project" value="InterPro"/>
</dbReference>
<dbReference type="Pfam" id="PF01368">
    <property type="entry name" value="DHH"/>
    <property type="match status" value="1"/>
</dbReference>
<keyword evidence="4" id="KW-0378">Hydrolase</keyword>
<evidence type="ECO:0000259" key="8">
    <source>
        <dbReference type="Pfam" id="PF17768"/>
    </source>
</evidence>
<evidence type="ECO:0000259" key="6">
    <source>
        <dbReference type="Pfam" id="PF01368"/>
    </source>
</evidence>
<keyword evidence="5 9" id="KW-0269">Exonuclease</keyword>
<evidence type="ECO:0000256" key="3">
    <source>
        <dbReference type="ARBA" id="ARBA00022722"/>
    </source>
</evidence>
<sequence length="541" mass="60031">MSENIWKIISYTKKKNNNWLLNALAFNRGLTDNKKLQNFLNPTKDQILEVKISGLENGIKRIIKAMEKGQKMVVYSDYDADGICATAIMWETLYDLGGDVLPYVPHRIKEGYGLSKEAINSLAEKKVKLIITVDHGVTAVDQVKFAKQLGVEVVITDHHVLPKILPKSAALVHTTDLCGAGVSWRVCYELVKKLKPVYMNDLFGKLELAALATIADMVPLIGANRAIVKLGLEKLISTKRPGIKALTKSAGINNKLGTYEISHILAPRINAMGRIEHGLDSLRLLCAKSDIQAEKLAILLAKTNQRRQQLTAKAVTHAMSLVPQEQTIGVVFHHEWHEGIIGLVAARLVDAFNKPMIVISKGDVFSKGSARSVAGFNIVEAIRASSEFLVDGGGHPMAAGFSIKTENIEIFSKKIKEYSENRLADYAKDIQINIECILDKKEISIETLDIVKKFEPYGVKNPQPIFLTRRMLIEDLRVVGTDGSHLKLQLDGFDAIGFNLGGKKHELRPGYLLDVIYTLEDDHYNGKGKIQLKIKDLKIAE</sequence>